<evidence type="ECO:0000256" key="10">
    <source>
        <dbReference type="ARBA" id="ARBA00030762"/>
    </source>
</evidence>
<evidence type="ECO:0000256" key="7">
    <source>
        <dbReference type="ARBA" id="ARBA00022833"/>
    </source>
</evidence>
<dbReference type="Pfam" id="PF20511">
    <property type="entry name" value="PMI_typeI_cat"/>
    <property type="match status" value="1"/>
</dbReference>
<dbReference type="Gene3D" id="2.60.120.10">
    <property type="entry name" value="Jelly Rolls"/>
    <property type="match status" value="3"/>
</dbReference>
<dbReference type="PANTHER" id="PTHR10309">
    <property type="entry name" value="MANNOSE-6-PHOSPHATE ISOMERASE"/>
    <property type="match status" value="1"/>
</dbReference>
<comment type="similarity">
    <text evidence="4">Belongs to the mannose-6-phosphate isomerase type 1 family.</text>
</comment>
<dbReference type="GeneID" id="101848657"/>
<keyword evidence="8 14" id="KW-0413">Isomerase</keyword>
<dbReference type="Gene3D" id="1.10.441.10">
    <property type="entry name" value="Phosphomannose Isomerase, domain 2"/>
    <property type="match status" value="1"/>
</dbReference>
<evidence type="ECO:0000256" key="1">
    <source>
        <dbReference type="ARBA" id="ARBA00000757"/>
    </source>
</evidence>
<evidence type="ECO:0000259" key="11">
    <source>
        <dbReference type="Pfam" id="PF20511"/>
    </source>
</evidence>
<dbReference type="PRINTS" id="PR00714">
    <property type="entry name" value="MAN6PISMRASE"/>
</dbReference>
<evidence type="ECO:0000256" key="3">
    <source>
        <dbReference type="ARBA" id="ARBA00004666"/>
    </source>
</evidence>
<dbReference type="CDD" id="cd07011">
    <property type="entry name" value="cupin_PMI_type_I_N"/>
    <property type="match status" value="1"/>
</dbReference>
<dbReference type="PANTHER" id="PTHR10309:SF0">
    <property type="entry name" value="MANNOSE-6-PHOSPHATE ISOMERASE"/>
    <property type="match status" value="1"/>
</dbReference>
<evidence type="ECO:0000313" key="13">
    <source>
        <dbReference type="Proteomes" id="UP000694888"/>
    </source>
</evidence>
<keyword evidence="13" id="KW-1185">Reference proteome</keyword>
<name>A0ABM1VSP5_APLCA</name>
<dbReference type="GO" id="GO:0016853">
    <property type="term" value="F:isomerase activity"/>
    <property type="evidence" value="ECO:0007669"/>
    <property type="project" value="UniProtKB-KW"/>
</dbReference>
<dbReference type="SUPFAM" id="SSF51182">
    <property type="entry name" value="RmlC-like cupins"/>
    <property type="match status" value="2"/>
</dbReference>
<proteinExistence type="inferred from homology"/>
<evidence type="ECO:0000259" key="12">
    <source>
        <dbReference type="Pfam" id="PF20512"/>
    </source>
</evidence>
<evidence type="ECO:0000256" key="6">
    <source>
        <dbReference type="ARBA" id="ARBA00022723"/>
    </source>
</evidence>
<dbReference type="InterPro" id="IPR016305">
    <property type="entry name" value="Mannose-6-P_Isomerase"/>
</dbReference>
<comment type="cofactor">
    <cofactor evidence="2">
        <name>Zn(2+)</name>
        <dbReference type="ChEBI" id="CHEBI:29105"/>
    </cofactor>
</comment>
<dbReference type="Proteomes" id="UP000694888">
    <property type="component" value="Unplaced"/>
</dbReference>
<feature type="domain" description="Phosphomannose isomerase type I catalytic" evidence="11">
    <location>
        <begin position="6"/>
        <end position="152"/>
    </location>
</feature>
<comment type="pathway">
    <text evidence="3">Nucleotide-sugar biosynthesis; GDP-alpha-D-mannose biosynthesis; alpha-D-mannose 1-phosphate from D-fructose 6-phosphate: step 1/2.</text>
</comment>
<evidence type="ECO:0000256" key="8">
    <source>
        <dbReference type="ARBA" id="ARBA00023235"/>
    </source>
</evidence>
<sequence length="487" mass="54598">MPIKYLLELRCSMLDNVWGKTGRDSLVARLKESTDEHFVAHPSSHYAQLWMGPEPEHLVSVKLEEGEMTLQDWVKEYPEQLGSTVNKTFGGKLPFLLKVLSIQTVLPLQAHPNKELAEKLHLANSKEYKDDHHKPEMMVALTPFAGLFGFRKVQELCSFVARIPELRKVLETIPDELFDEVVTENGQQFKQDGQEDTMKECFKALMRADKDTVSTELVNLAERITRMKKNGEDISHLEGEVFLKVYEDYPGDRGCFSIYFLNVLHLTPGEAVFVNTSVPHAYISGEKNGEDISHLEGEVFLKVYEDYPGDRGCFSIYFLNVLHLTPGEAVFVNTSVPHAYISGDCVECMASSDNLIRGAFTQKHMDIDTLIEMLDYSDAYAICPKLQGEDISKNDVRVTRFSTPFPDFGITKYEVPNHNESFEMDAICSPSICIVIKGHGTATCQRGAPATLSLKEGSTFFLAADTVMAVSCAGSGMLLYRGHVRVP</sequence>
<feature type="domain" description="Phosphomannose isomerase type I helical insertion" evidence="12">
    <location>
        <begin position="184"/>
        <end position="261"/>
    </location>
</feature>
<dbReference type="InterPro" id="IPR014710">
    <property type="entry name" value="RmlC-like_jellyroll"/>
</dbReference>
<dbReference type="InterPro" id="IPR001250">
    <property type="entry name" value="Man6P_Isoase-1"/>
</dbReference>
<dbReference type="RefSeq" id="XP_035825437.1">
    <property type="nucleotide sequence ID" value="XM_035969544.1"/>
</dbReference>
<keyword evidence="6" id="KW-0479">Metal-binding</keyword>
<accession>A0ABM1VSP5</accession>
<organism evidence="13 14">
    <name type="scientific">Aplysia californica</name>
    <name type="common">California sea hare</name>
    <dbReference type="NCBI Taxonomy" id="6500"/>
    <lineage>
        <taxon>Eukaryota</taxon>
        <taxon>Metazoa</taxon>
        <taxon>Spiralia</taxon>
        <taxon>Lophotrochozoa</taxon>
        <taxon>Mollusca</taxon>
        <taxon>Gastropoda</taxon>
        <taxon>Heterobranchia</taxon>
        <taxon>Euthyneura</taxon>
        <taxon>Tectipleura</taxon>
        <taxon>Aplysiida</taxon>
        <taxon>Aplysioidea</taxon>
        <taxon>Aplysiidae</taxon>
        <taxon>Aplysia</taxon>
    </lineage>
</organism>
<dbReference type="Pfam" id="PF20512">
    <property type="entry name" value="PMI_typeI_hel"/>
    <property type="match status" value="1"/>
</dbReference>
<dbReference type="InterPro" id="IPR046458">
    <property type="entry name" value="PMI_typeI_hel"/>
</dbReference>
<gene>
    <name evidence="14" type="primary">LOC101848657</name>
</gene>
<keyword evidence="7" id="KW-0862">Zinc</keyword>
<evidence type="ECO:0000256" key="9">
    <source>
        <dbReference type="ARBA" id="ARBA00029741"/>
    </source>
</evidence>
<reference evidence="14" key="1">
    <citation type="submission" date="2025-08" db="UniProtKB">
        <authorList>
            <consortium name="RefSeq"/>
        </authorList>
    </citation>
    <scope>IDENTIFICATION</scope>
</reference>
<dbReference type="NCBIfam" id="TIGR00218">
    <property type="entry name" value="manA"/>
    <property type="match status" value="1"/>
</dbReference>
<evidence type="ECO:0000313" key="14">
    <source>
        <dbReference type="RefSeq" id="XP_035825437.1"/>
    </source>
</evidence>
<evidence type="ECO:0000256" key="4">
    <source>
        <dbReference type="ARBA" id="ARBA00010772"/>
    </source>
</evidence>
<dbReference type="EC" id="5.3.1.8" evidence="5"/>
<comment type="catalytic activity">
    <reaction evidence="1">
        <text>D-mannose 6-phosphate = D-fructose 6-phosphate</text>
        <dbReference type="Rhea" id="RHEA:12356"/>
        <dbReference type="ChEBI" id="CHEBI:58735"/>
        <dbReference type="ChEBI" id="CHEBI:61527"/>
        <dbReference type="EC" id="5.3.1.8"/>
    </reaction>
</comment>
<protein>
    <recommendedName>
        <fullName evidence="5">mannose-6-phosphate isomerase</fullName>
        <ecNumber evidence="5">5.3.1.8</ecNumber>
    </recommendedName>
    <alternativeName>
        <fullName evidence="9">Phosphohexomutase</fullName>
    </alternativeName>
    <alternativeName>
        <fullName evidence="10">Phosphomannose isomerase</fullName>
    </alternativeName>
</protein>
<evidence type="ECO:0000256" key="5">
    <source>
        <dbReference type="ARBA" id="ARBA00011956"/>
    </source>
</evidence>
<evidence type="ECO:0000256" key="2">
    <source>
        <dbReference type="ARBA" id="ARBA00001947"/>
    </source>
</evidence>
<dbReference type="InterPro" id="IPR046457">
    <property type="entry name" value="PMI_typeI_cat"/>
</dbReference>
<dbReference type="InterPro" id="IPR011051">
    <property type="entry name" value="RmlC_Cupin_sf"/>
</dbReference>